<keyword evidence="7 12" id="KW-0863">Zinc-finger</keyword>
<evidence type="ECO:0000256" key="8">
    <source>
        <dbReference type="ARBA" id="ARBA00022786"/>
    </source>
</evidence>
<dbReference type="CDD" id="cd16448">
    <property type="entry name" value="RING-H2"/>
    <property type="match status" value="1"/>
</dbReference>
<protein>
    <recommendedName>
        <fullName evidence="3">RING-type E3 ubiquitin transferase</fullName>
        <ecNumber evidence="3">2.3.2.27</ecNumber>
    </recommendedName>
</protein>
<keyword evidence="17" id="KW-1185">Reference proteome</keyword>
<evidence type="ECO:0000256" key="13">
    <source>
        <dbReference type="SAM" id="MobiDB-lite"/>
    </source>
</evidence>
<dbReference type="GO" id="GO:0006511">
    <property type="term" value="P:ubiquitin-dependent protein catabolic process"/>
    <property type="evidence" value="ECO:0007669"/>
    <property type="project" value="TreeGrafter"/>
</dbReference>
<evidence type="ECO:0000256" key="5">
    <source>
        <dbReference type="ARBA" id="ARBA00022692"/>
    </source>
</evidence>
<proteinExistence type="predicted"/>
<evidence type="ECO:0000256" key="1">
    <source>
        <dbReference type="ARBA" id="ARBA00000900"/>
    </source>
</evidence>
<evidence type="ECO:0000313" key="17">
    <source>
        <dbReference type="Proteomes" id="UP000308730"/>
    </source>
</evidence>
<dbReference type="GO" id="GO:0016567">
    <property type="term" value="P:protein ubiquitination"/>
    <property type="evidence" value="ECO:0007669"/>
    <property type="project" value="TreeGrafter"/>
</dbReference>
<evidence type="ECO:0000256" key="4">
    <source>
        <dbReference type="ARBA" id="ARBA00022679"/>
    </source>
</evidence>
<feature type="compositionally biased region" description="Basic and acidic residues" evidence="13">
    <location>
        <begin position="496"/>
        <end position="507"/>
    </location>
</feature>
<evidence type="ECO:0000256" key="7">
    <source>
        <dbReference type="ARBA" id="ARBA00022771"/>
    </source>
</evidence>
<evidence type="ECO:0000259" key="15">
    <source>
        <dbReference type="PROSITE" id="PS50089"/>
    </source>
</evidence>
<evidence type="ECO:0000256" key="11">
    <source>
        <dbReference type="ARBA" id="ARBA00023136"/>
    </source>
</evidence>
<organism evidence="16 17">
    <name type="scientific">Antrodiella citrinella</name>
    <dbReference type="NCBI Taxonomy" id="2447956"/>
    <lineage>
        <taxon>Eukaryota</taxon>
        <taxon>Fungi</taxon>
        <taxon>Dikarya</taxon>
        <taxon>Basidiomycota</taxon>
        <taxon>Agaricomycotina</taxon>
        <taxon>Agaricomycetes</taxon>
        <taxon>Polyporales</taxon>
        <taxon>Steccherinaceae</taxon>
        <taxon>Antrodiella</taxon>
    </lineage>
</organism>
<evidence type="ECO:0000256" key="14">
    <source>
        <dbReference type="SAM" id="Phobius"/>
    </source>
</evidence>
<evidence type="ECO:0000256" key="9">
    <source>
        <dbReference type="ARBA" id="ARBA00022833"/>
    </source>
</evidence>
<keyword evidence="10 14" id="KW-1133">Transmembrane helix</keyword>
<feature type="region of interest" description="Disordered" evidence="13">
    <location>
        <begin position="20"/>
        <end position="110"/>
    </location>
</feature>
<feature type="transmembrane region" description="Helical" evidence="14">
    <location>
        <begin position="138"/>
        <end position="160"/>
    </location>
</feature>
<feature type="transmembrane region" description="Helical" evidence="14">
    <location>
        <begin position="311"/>
        <end position="334"/>
    </location>
</feature>
<keyword evidence="6" id="KW-0479">Metal-binding</keyword>
<evidence type="ECO:0000256" key="10">
    <source>
        <dbReference type="ARBA" id="ARBA00022989"/>
    </source>
</evidence>
<dbReference type="Gene3D" id="3.30.40.10">
    <property type="entry name" value="Zinc/RING finger domain, C3HC4 (zinc finger)"/>
    <property type="match status" value="1"/>
</dbReference>
<dbReference type="SMART" id="SM00184">
    <property type="entry name" value="RING"/>
    <property type="match status" value="1"/>
</dbReference>
<keyword evidence="5 14" id="KW-0812">Transmembrane</keyword>
<evidence type="ECO:0000256" key="3">
    <source>
        <dbReference type="ARBA" id="ARBA00012483"/>
    </source>
</evidence>
<dbReference type="GO" id="GO:0016020">
    <property type="term" value="C:membrane"/>
    <property type="evidence" value="ECO:0007669"/>
    <property type="project" value="UniProtKB-SubCell"/>
</dbReference>
<dbReference type="GO" id="GO:0008270">
    <property type="term" value="F:zinc ion binding"/>
    <property type="evidence" value="ECO:0007669"/>
    <property type="project" value="UniProtKB-KW"/>
</dbReference>
<feature type="domain" description="RING-type" evidence="15">
    <location>
        <begin position="467"/>
        <end position="566"/>
    </location>
</feature>
<dbReference type="SUPFAM" id="SSF57850">
    <property type="entry name" value="RING/U-box"/>
    <property type="match status" value="1"/>
</dbReference>
<dbReference type="GO" id="GO:0061630">
    <property type="term" value="F:ubiquitin protein ligase activity"/>
    <property type="evidence" value="ECO:0007669"/>
    <property type="project" value="UniProtKB-EC"/>
</dbReference>
<dbReference type="AlphaFoldDB" id="A0A4S4N1W3"/>
<dbReference type="EMBL" id="SGPM01000037">
    <property type="protein sequence ID" value="THH31778.1"/>
    <property type="molecule type" value="Genomic_DNA"/>
</dbReference>
<reference evidence="16 17" key="1">
    <citation type="submission" date="2019-02" db="EMBL/GenBank/DDBJ databases">
        <title>Genome sequencing of the rare red list fungi Antrodiella citrinella (Flaviporus citrinellus).</title>
        <authorList>
            <person name="Buettner E."/>
            <person name="Kellner H."/>
        </authorList>
    </citation>
    <scope>NUCLEOTIDE SEQUENCE [LARGE SCALE GENOMIC DNA]</scope>
    <source>
        <strain evidence="16 17">DSM 108506</strain>
    </source>
</reference>
<dbReference type="InterPro" id="IPR013083">
    <property type="entry name" value="Znf_RING/FYVE/PHD"/>
</dbReference>
<accession>A0A4S4N1W3</accession>
<feature type="region of interest" description="Disordered" evidence="13">
    <location>
        <begin position="486"/>
        <end position="507"/>
    </location>
</feature>
<feature type="transmembrane region" description="Helical" evidence="14">
    <location>
        <begin position="272"/>
        <end position="291"/>
    </location>
</feature>
<comment type="caution">
    <text evidence="16">The sequence shown here is derived from an EMBL/GenBank/DDBJ whole genome shotgun (WGS) entry which is preliminary data.</text>
</comment>
<keyword evidence="11 14" id="KW-0472">Membrane</keyword>
<feature type="transmembrane region" description="Helical" evidence="14">
    <location>
        <begin position="180"/>
        <end position="202"/>
    </location>
</feature>
<evidence type="ECO:0000256" key="6">
    <source>
        <dbReference type="ARBA" id="ARBA00022723"/>
    </source>
</evidence>
<feature type="region of interest" description="Disordered" evidence="13">
    <location>
        <begin position="415"/>
        <end position="447"/>
    </location>
</feature>
<evidence type="ECO:0000256" key="12">
    <source>
        <dbReference type="PROSITE-ProRule" id="PRU00175"/>
    </source>
</evidence>
<keyword evidence="4" id="KW-0808">Transferase</keyword>
<name>A0A4S4N1W3_9APHY</name>
<dbReference type="PROSITE" id="PS50089">
    <property type="entry name" value="ZF_RING_2"/>
    <property type="match status" value="1"/>
</dbReference>
<dbReference type="Proteomes" id="UP000308730">
    <property type="component" value="Unassembled WGS sequence"/>
</dbReference>
<sequence>MEPHNVSFHPSEDDYAILRRVRSTGDIPDTEPAITRPSRTYRPAAGGYTQRRSEGHAAQPTLSSLFAAEDRDSPRLSQLAADLQGSPQTPRSPPVNQHTPRPRPQRQGPVRHGVAGSILTFLGYQGPNAPARKEMVSLVWSLSFAMVQFVVITTLLAFSAHHESPTVPGTSEWNACERPLGAWDSIWLVRVGLGAILSWWGFKRDRATRLAAEQRQRDALDNMEAGRTNIFGGSPNNTTYARTTPRSPYVSPNVASPTPSGRSTNNIVLPHSLLYSRLSLFTSLISLSWFLTAHILEYTSVKTCRLTSPHLWWLTFGIICPIIYVAWSLVLLCLGRHPLQNPFYIKPEIGKLPKSVVDQIPLVLYIPAPPEDSEFNVAPKGSPITVPQSAYTYPPKSPTISASAPRRKRFAFLRRKDKGKSKDEKGTSKRKGDSKGKGGVDQEKTWEDHWEAGEYPFVRLEGNRAACAICLMDFEEPKKVEGAVVDPETQEAESPVTKEAEVSRDDATVEEVQVDEITREDRERLQLEDAGEGAQPLRLLACGHVFHKTCLDPWLIDVSGRCPVCQRAVELPEPSKKDKKRGNSRTDSDNNNTSPFL</sequence>
<feature type="compositionally biased region" description="Basic and acidic residues" evidence="13">
    <location>
        <begin position="420"/>
        <end position="447"/>
    </location>
</feature>
<dbReference type="OrthoDB" id="8062037at2759"/>
<gene>
    <name evidence="16" type="ORF">EUX98_g2382</name>
</gene>
<evidence type="ECO:0000313" key="16">
    <source>
        <dbReference type="EMBL" id="THH31778.1"/>
    </source>
</evidence>
<dbReference type="PANTHER" id="PTHR45977:SF4">
    <property type="entry name" value="RING-TYPE DOMAIN-CONTAINING PROTEIN"/>
    <property type="match status" value="1"/>
</dbReference>
<dbReference type="PANTHER" id="PTHR45977">
    <property type="entry name" value="TARGET OF ERK KINASE MPK-1"/>
    <property type="match status" value="1"/>
</dbReference>
<evidence type="ECO:0000256" key="2">
    <source>
        <dbReference type="ARBA" id="ARBA00004141"/>
    </source>
</evidence>
<keyword evidence="9" id="KW-0862">Zinc</keyword>
<keyword evidence="8" id="KW-0833">Ubl conjugation pathway</keyword>
<comment type="subcellular location">
    <subcellularLocation>
        <location evidence="2">Membrane</location>
        <topology evidence="2">Multi-pass membrane protein</topology>
    </subcellularLocation>
</comment>
<feature type="region of interest" description="Disordered" evidence="13">
    <location>
        <begin position="572"/>
        <end position="597"/>
    </location>
</feature>
<dbReference type="EC" id="2.3.2.27" evidence="3"/>
<dbReference type="Pfam" id="PF13639">
    <property type="entry name" value="zf-RING_2"/>
    <property type="match status" value="1"/>
</dbReference>
<dbReference type="InterPro" id="IPR001841">
    <property type="entry name" value="Znf_RING"/>
</dbReference>
<feature type="compositionally biased region" description="Polar residues" evidence="13">
    <location>
        <begin position="85"/>
        <end position="99"/>
    </location>
</feature>
<comment type="catalytic activity">
    <reaction evidence="1">
        <text>S-ubiquitinyl-[E2 ubiquitin-conjugating enzyme]-L-cysteine + [acceptor protein]-L-lysine = [E2 ubiquitin-conjugating enzyme]-L-cysteine + N(6)-ubiquitinyl-[acceptor protein]-L-lysine.</text>
        <dbReference type="EC" id="2.3.2.27"/>
    </reaction>
</comment>